<protein>
    <submittedName>
        <fullName evidence="1">Uncharacterized protein</fullName>
    </submittedName>
</protein>
<dbReference type="AlphaFoldDB" id="A0A7W3JV54"/>
<proteinExistence type="predicted"/>
<evidence type="ECO:0000313" key="1">
    <source>
        <dbReference type="EMBL" id="MBA8829737.1"/>
    </source>
</evidence>
<comment type="caution">
    <text evidence="1">The sequence shown here is derived from an EMBL/GenBank/DDBJ whole genome shotgun (WGS) entry which is preliminary data.</text>
</comment>
<sequence length="40" mass="4620">MTSFMGVIIFLPLEIGGFGEEKWWNHFDGVPHSPQKRALF</sequence>
<reference evidence="1 2" key="1">
    <citation type="submission" date="2020-07" db="EMBL/GenBank/DDBJ databases">
        <title>Sequencing the genomes of 1000 actinobacteria strains.</title>
        <authorList>
            <person name="Klenk H.-P."/>
        </authorList>
    </citation>
    <scope>NUCLEOTIDE SEQUENCE [LARGE SCALE GENOMIC DNA]</scope>
    <source>
        <strain evidence="1 2">DSM 23737</strain>
    </source>
</reference>
<evidence type="ECO:0000313" key="2">
    <source>
        <dbReference type="Proteomes" id="UP000524237"/>
    </source>
</evidence>
<dbReference type="EMBL" id="JACGWU010000007">
    <property type="protein sequence ID" value="MBA8829737.1"/>
    <property type="molecule type" value="Genomic_DNA"/>
</dbReference>
<gene>
    <name evidence="1" type="ORF">FB555_001853</name>
</gene>
<organism evidence="1 2">
    <name type="scientific">Alpinimonas psychrophila</name>
    <dbReference type="NCBI Taxonomy" id="748908"/>
    <lineage>
        <taxon>Bacteria</taxon>
        <taxon>Bacillati</taxon>
        <taxon>Actinomycetota</taxon>
        <taxon>Actinomycetes</taxon>
        <taxon>Micrococcales</taxon>
        <taxon>Microbacteriaceae</taxon>
        <taxon>Alpinimonas</taxon>
    </lineage>
</organism>
<accession>A0A7W3JV54</accession>
<dbReference type="Proteomes" id="UP000524237">
    <property type="component" value="Unassembled WGS sequence"/>
</dbReference>
<name>A0A7W3JV54_9MICO</name>
<keyword evidence="2" id="KW-1185">Reference proteome</keyword>